<keyword evidence="3" id="KW-1185">Reference proteome</keyword>
<dbReference type="EMBL" id="BMJT01000002">
    <property type="protein sequence ID" value="GGG15419.1"/>
    <property type="molecule type" value="Genomic_DNA"/>
</dbReference>
<feature type="compositionally biased region" description="Polar residues" evidence="1">
    <location>
        <begin position="90"/>
        <end position="107"/>
    </location>
</feature>
<protein>
    <submittedName>
        <fullName evidence="2">Uncharacterized protein</fullName>
    </submittedName>
</protein>
<organism evidence="2 3">
    <name type="scientific">Lysinibacillus alkalisoli</name>
    <dbReference type="NCBI Taxonomy" id="1911548"/>
    <lineage>
        <taxon>Bacteria</taxon>
        <taxon>Bacillati</taxon>
        <taxon>Bacillota</taxon>
        <taxon>Bacilli</taxon>
        <taxon>Bacillales</taxon>
        <taxon>Bacillaceae</taxon>
        <taxon>Lysinibacillus</taxon>
    </lineage>
</organism>
<gene>
    <name evidence="2" type="ORF">GCM10007425_07120</name>
</gene>
<evidence type="ECO:0000256" key="1">
    <source>
        <dbReference type="SAM" id="MobiDB-lite"/>
    </source>
</evidence>
<dbReference type="Proteomes" id="UP000616608">
    <property type="component" value="Unassembled WGS sequence"/>
</dbReference>
<reference evidence="2" key="1">
    <citation type="journal article" date="2014" name="Int. J. Syst. Evol. Microbiol.">
        <title>Complete genome sequence of Corynebacterium casei LMG S-19264T (=DSM 44701T), isolated from a smear-ripened cheese.</title>
        <authorList>
            <consortium name="US DOE Joint Genome Institute (JGI-PGF)"/>
            <person name="Walter F."/>
            <person name="Albersmeier A."/>
            <person name="Kalinowski J."/>
            <person name="Ruckert C."/>
        </authorList>
    </citation>
    <scope>NUCLEOTIDE SEQUENCE</scope>
    <source>
        <strain evidence="2">CGMCC 1.15760</strain>
    </source>
</reference>
<accession>A0A917LEA7</accession>
<evidence type="ECO:0000313" key="3">
    <source>
        <dbReference type="Proteomes" id="UP000616608"/>
    </source>
</evidence>
<reference evidence="2" key="2">
    <citation type="submission" date="2020-09" db="EMBL/GenBank/DDBJ databases">
        <authorList>
            <person name="Sun Q."/>
            <person name="Zhou Y."/>
        </authorList>
    </citation>
    <scope>NUCLEOTIDE SEQUENCE</scope>
    <source>
        <strain evidence="2">CGMCC 1.15760</strain>
    </source>
</reference>
<feature type="region of interest" description="Disordered" evidence="1">
    <location>
        <begin position="90"/>
        <end position="130"/>
    </location>
</feature>
<comment type="caution">
    <text evidence="2">The sequence shown here is derived from an EMBL/GenBank/DDBJ whole genome shotgun (WGS) entry which is preliminary data.</text>
</comment>
<dbReference type="RefSeq" id="WP_188613640.1">
    <property type="nucleotide sequence ID" value="NZ_BMJT01000002.1"/>
</dbReference>
<sequence>MKIYPITSLGHVSSAKKTTMPSTVFEDFMPKTFFKNPSKQVTTEDDRQKQMKELRMQLQECILLYNLTKDPKILRQIETIQQRLEKLMKTTTTTNVDDANESPQLSPTMKADITDNDRSTTNSFSQNNHT</sequence>
<proteinExistence type="predicted"/>
<dbReference type="AlphaFoldDB" id="A0A917LEA7"/>
<feature type="compositionally biased region" description="Polar residues" evidence="1">
    <location>
        <begin position="119"/>
        <end position="130"/>
    </location>
</feature>
<evidence type="ECO:0000313" key="2">
    <source>
        <dbReference type="EMBL" id="GGG15419.1"/>
    </source>
</evidence>
<name>A0A917LEA7_9BACI</name>